<gene>
    <name evidence="10" type="ORF">SALB_07694</name>
</gene>
<evidence type="ECO:0000256" key="6">
    <source>
        <dbReference type="ARBA" id="ARBA00023136"/>
    </source>
</evidence>
<protein>
    <submittedName>
        <fullName evidence="10">Putative sugar-transport integral membrane protein</fullName>
    </submittedName>
</protein>
<feature type="transmembrane region" description="Helical" evidence="9">
    <location>
        <begin position="354"/>
        <end position="378"/>
    </location>
</feature>
<dbReference type="InterPro" id="IPR003663">
    <property type="entry name" value="Sugar/inositol_transpt"/>
</dbReference>
<evidence type="ECO:0000313" key="10">
    <source>
        <dbReference type="EMBL" id="GCB94893.1"/>
    </source>
</evidence>
<evidence type="ECO:0000256" key="3">
    <source>
        <dbReference type="ARBA" id="ARBA00022448"/>
    </source>
</evidence>
<feature type="region of interest" description="Disordered" evidence="8">
    <location>
        <begin position="459"/>
        <end position="485"/>
    </location>
</feature>
<dbReference type="NCBIfam" id="TIGR00879">
    <property type="entry name" value="SP"/>
    <property type="match status" value="1"/>
</dbReference>
<dbReference type="Gene3D" id="1.20.1250.20">
    <property type="entry name" value="MFS general substrate transporter like domains"/>
    <property type="match status" value="1"/>
</dbReference>
<dbReference type="Pfam" id="PF00083">
    <property type="entry name" value="Sugar_tr"/>
    <property type="match status" value="1"/>
</dbReference>
<feature type="transmembrane region" description="Helical" evidence="9">
    <location>
        <begin position="390"/>
        <end position="410"/>
    </location>
</feature>
<dbReference type="InterPro" id="IPR020846">
    <property type="entry name" value="MFS_dom"/>
</dbReference>
<comment type="similarity">
    <text evidence="2 7">Belongs to the major facilitator superfamily. Sugar transporter (TC 2.A.1.1) family.</text>
</comment>
<dbReference type="PANTHER" id="PTHR48020:SF12">
    <property type="entry name" value="PROTON MYO-INOSITOL COTRANSPORTER"/>
    <property type="match status" value="1"/>
</dbReference>
<feature type="transmembrane region" description="Helical" evidence="9">
    <location>
        <begin position="175"/>
        <end position="196"/>
    </location>
</feature>
<evidence type="ECO:0000313" key="11">
    <source>
        <dbReference type="Proteomes" id="UP000288351"/>
    </source>
</evidence>
<dbReference type="RefSeq" id="WP_016574822.1">
    <property type="nucleotide sequence ID" value="NZ_BHXC01000007.1"/>
</dbReference>
<feature type="transmembrane region" description="Helical" evidence="9">
    <location>
        <begin position="148"/>
        <end position="169"/>
    </location>
</feature>
<dbReference type="InterPro" id="IPR050814">
    <property type="entry name" value="Myo-inositol_Transporter"/>
</dbReference>
<reference evidence="10 11" key="1">
    <citation type="journal article" date="2019" name="Microbiol. Resour. Announc.">
        <title>Draft Genome Sequence of the Most Traditional epsilon-Poly-l-Lysine Producer, Streptomyces albulus NBRC14147.</title>
        <authorList>
            <person name="Yamanaka K."/>
            <person name="Hamano Y."/>
        </authorList>
    </citation>
    <scope>NUCLEOTIDE SEQUENCE [LARGE SCALE GENOMIC DNA]</scope>
    <source>
        <strain evidence="10 11">NBRC 14147</strain>
    </source>
</reference>
<comment type="subcellular location">
    <subcellularLocation>
        <location evidence="1">Cell membrane</location>
        <topology evidence="1">Multi-pass membrane protein</topology>
    </subcellularLocation>
</comment>
<dbReference type="PANTHER" id="PTHR48020">
    <property type="entry name" value="PROTON MYO-INOSITOL COTRANSPORTER"/>
    <property type="match status" value="1"/>
</dbReference>
<evidence type="ECO:0000256" key="1">
    <source>
        <dbReference type="ARBA" id="ARBA00004651"/>
    </source>
</evidence>
<comment type="caution">
    <text evidence="10">The sequence shown here is derived from an EMBL/GenBank/DDBJ whole genome shotgun (WGS) entry which is preliminary data.</text>
</comment>
<dbReference type="PROSITE" id="PS00217">
    <property type="entry name" value="SUGAR_TRANSPORT_2"/>
    <property type="match status" value="1"/>
</dbReference>
<feature type="transmembrane region" description="Helical" evidence="9">
    <location>
        <begin position="21"/>
        <end position="48"/>
    </location>
</feature>
<evidence type="ECO:0000256" key="8">
    <source>
        <dbReference type="SAM" id="MobiDB-lite"/>
    </source>
</evidence>
<name>A0A059WCQ9_STRNR</name>
<accession>A0A059WCQ9</accession>
<evidence type="ECO:0000256" key="4">
    <source>
        <dbReference type="ARBA" id="ARBA00022692"/>
    </source>
</evidence>
<feature type="transmembrane region" description="Helical" evidence="9">
    <location>
        <begin position="255"/>
        <end position="274"/>
    </location>
</feature>
<feature type="transmembrane region" description="Helical" evidence="9">
    <location>
        <begin position="294"/>
        <end position="315"/>
    </location>
</feature>
<dbReference type="InterPro" id="IPR005828">
    <property type="entry name" value="MFS_sugar_transport-like"/>
</dbReference>
<evidence type="ECO:0000256" key="9">
    <source>
        <dbReference type="SAM" id="Phobius"/>
    </source>
</evidence>
<dbReference type="EMBL" id="BHXC01000007">
    <property type="protein sequence ID" value="GCB94893.1"/>
    <property type="molecule type" value="Genomic_DNA"/>
</dbReference>
<dbReference type="PROSITE" id="PS00216">
    <property type="entry name" value="SUGAR_TRANSPORT_1"/>
    <property type="match status" value="2"/>
</dbReference>
<dbReference type="SUPFAM" id="SSF103473">
    <property type="entry name" value="MFS general substrate transporter"/>
    <property type="match status" value="1"/>
</dbReference>
<dbReference type="AlphaFoldDB" id="A0A059WCQ9"/>
<dbReference type="InterPro" id="IPR005829">
    <property type="entry name" value="Sugar_transporter_CS"/>
</dbReference>
<dbReference type="PROSITE" id="PS50850">
    <property type="entry name" value="MFS"/>
    <property type="match status" value="1"/>
</dbReference>
<dbReference type="GO" id="GO:0022857">
    <property type="term" value="F:transmembrane transporter activity"/>
    <property type="evidence" value="ECO:0007669"/>
    <property type="project" value="InterPro"/>
</dbReference>
<keyword evidence="6 9" id="KW-0472">Membrane</keyword>
<proteinExistence type="inferred from homology"/>
<dbReference type="Proteomes" id="UP000288351">
    <property type="component" value="Unassembled WGS sequence"/>
</dbReference>
<organism evidence="10 11">
    <name type="scientific">Streptomyces noursei</name>
    <name type="common">Streptomyces albulus</name>
    <dbReference type="NCBI Taxonomy" id="1971"/>
    <lineage>
        <taxon>Bacteria</taxon>
        <taxon>Bacillati</taxon>
        <taxon>Actinomycetota</taxon>
        <taxon>Actinomycetes</taxon>
        <taxon>Kitasatosporales</taxon>
        <taxon>Streptomycetaceae</taxon>
        <taxon>Streptomyces</taxon>
    </lineage>
</organism>
<dbReference type="InterPro" id="IPR036259">
    <property type="entry name" value="MFS_trans_sf"/>
</dbReference>
<feature type="transmembrane region" description="Helical" evidence="9">
    <location>
        <begin position="416"/>
        <end position="438"/>
    </location>
</feature>
<dbReference type="STRING" id="68570.DC74_6731"/>
<dbReference type="eggNOG" id="COG2814">
    <property type="taxonomic scope" value="Bacteria"/>
</dbReference>
<evidence type="ECO:0000256" key="2">
    <source>
        <dbReference type="ARBA" id="ARBA00010992"/>
    </source>
</evidence>
<feature type="transmembrane region" description="Helical" evidence="9">
    <location>
        <begin position="88"/>
        <end position="110"/>
    </location>
</feature>
<feature type="compositionally biased region" description="Low complexity" evidence="8">
    <location>
        <begin position="462"/>
        <end position="476"/>
    </location>
</feature>
<keyword evidence="3 7" id="KW-0813">Transport</keyword>
<dbReference type="GO" id="GO:0005886">
    <property type="term" value="C:plasma membrane"/>
    <property type="evidence" value="ECO:0007669"/>
    <property type="project" value="UniProtKB-SubCell"/>
</dbReference>
<keyword evidence="4 9" id="KW-0812">Transmembrane</keyword>
<feature type="transmembrane region" description="Helical" evidence="9">
    <location>
        <begin position="60"/>
        <end position="81"/>
    </location>
</feature>
<feature type="transmembrane region" description="Helical" evidence="9">
    <location>
        <begin position="322"/>
        <end position="342"/>
    </location>
</feature>
<evidence type="ECO:0000256" key="5">
    <source>
        <dbReference type="ARBA" id="ARBA00022989"/>
    </source>
</evidence>
<sequence>MSTASRSTPRPSPPTSLRTGRMFALTGAVVGVIYGYDTGSISGALVFLSKDFGLTETEKGLVNSILVFGSILGALIGGKLADALGRRVAMLIVAGSYAVFVALSAVAPTVEVLDAVRFLLGVAIGISIVAAPLYVAESTPARIRGASVAAYQVATVVGIVLTYFVNWGLSGGGHWRWMLGLSAIPAALVVIPLLRLPDTPRWYVLKGQTERAVEVMAVTDPEVDPRAEVASVRAALDEESGGSVRSLLRKPYARAAFFVVGLGFFCQITGINAVTYYSPQIFEEMGFTGNGQNFLLPSFVELASLVAAVLAILIIDRIGRRVVLLSGIGTMVVMLGVLTAVFSAGKLHGTTTWVGFVAILLFTAAFNFGFGSLIWVYASEAFPAQLRSTGASVMLTADLVANLLIAQFFPSLMAKAGAAATFAGLGVLALGALVFAAFTAPETKGRQLEEIQDYWRNGGRWPTASAPGPAAATTGPLDDSAAQPT</sequence>
<feature type="transmembrane region" description="Helical" evidence="9">
    <location>
        <begin position="116"/>
        <end position="136"/>
    </location>
</feature>
<dbReference type="PRINTS" id="PR00171">
    <property type="entry name" value="SUGRTRNSPORT"/>
</dbReference>
<keyword evidence="5 9" id="KW-1133">Transmembrane helix</keyword>
<evidence type="ECO:0000256" key="7">
    <source>
        <dbReference type="RuleBase" id="RU003346"/>
    </source>
</evidence>